<dbReference type="EMBL" id="CCEJ010000007">
    <property type="protein sequence ID" value="CDR34349.1"/>
    <property type="molecule type" value="Genomic_DNA"/>
</dbReference>
<reference evidence="1" key="1">
    <citation type="submission" date="2013-12" db="EMBL/GenBank/DDBJ databases">
        <authorList>
            <person name="Linke B."/>
        </authorList>
    </citation>
    <scope>NUCLEOTIDE SEQUENCE [LARGE SCALE GENOMIC DNA]</scope>
    <source>
        <strain evidence="1">CRIB-18</strain>
    </source>
</reference>
<dbReference type="OrthoDB" id="9794575at2"/>
<evidence type="ECO:0008006" key="3">
    <source>
        <dbReference type="Google" id="ProtNLM"/>
    </source>
</evidence>
<dbReference type="AlphaFoldDB" id="A0A090E0L6"/>
<dbReference type="Proteomes" id="UP000031552">
    <property type="component" value="Unassembled WGS sequence"/>
</dbReference>
<protein>
    <recommendedName>
        <fullName evidence="3">Glycosyltransferase subfamily 4-like N-terminal domain-containing protein</fullName>
    </recommendedName>
</protein>
<name>A0A090E0L6_9BACT</name>
<organism evidence="1 2">
    <name type="scientific">Candidatus Criblamydia sequanensis CRIB-18</name>
    <dbReference type="NCBI Taxonomy" id="1437425"/>
    <lineage>
        <taxon>Bacteria</taxon>
        <taxon>Pseudomonadati</taxon>
        <taxon>Chlamydiota</taxon>
        <taxon>Chlamydiia</taxon>
        <taxon>Parachlamydiales</taxon>
        <taxon>Candidatus Criblamydiaceae</taxon>
        <taxon>Candidatus Criblamydia</taxon>
    </lineage>
</organism>
<sequence length="421" mass="48678">MKILLITRYFPPLDSIATSRMVSFAKYLSRKNCSLTVLTTSKKGQVSIPFAMDSSQFEVIEVPYFDPIASLGIDRLQKKTSSSFWGPLKKQLKRSLIDFYRSHMNERLPGRTDLWVLKGVQKLKALKKEGYHFDRIISSYGPPTAHMLGYFAKKIFNCYWIADYRDLWIENDLYKGLWPFKWIEKKIEGRLLKEAEMITTVSSPLQQTLIQKFYPIPVHIIENGFDEEQMSKVKGDYFSHKEKKFRLVYTGSLYWKKRNPLPLFKALYELKKEKVLTSQNFELLFYGSYTGPLLETIEKMELESLVRYRGIVGKDEALSIQKSADCFLFLESPDSKGILTGKLFEYLYFPSPILAIGIKRDSTAAKIIEKANSGFIAENSVPLIKNLIIELIKGVSLTKNTSFINQFSREAKAEKLYQLIL</sequence>
<dbReference type="STRING" id="1437425.CSEC_1535"/>
<proteinExistence type="predicted"/>
<dbReference type="Gene3D" id="3.40.50.2000">
    <property type="entry name" value="Glycogen Phosphorylase B"/>
    <property type="match status" value="2"/>
</dbReference>
<accession>A0A090E0L6</accession>
<evidence type="ECO:0000313" key="1">
    <source>
        <dbReference type="EMBL" id="CDR34349.1"/>
    </source>
</evidence>
<dbReference type="SUPFAM" id="SSF53756">
    <property type="entry name" value="UDP-Glycosyltransferase/glycogen phosphorylase"/>
    <property type="match status" value="1"/>
</dbReference>
<keyword evidence="2" id="KW-1185">Reference proteome</keyword>
<evidence type="ECO:0000313" key="2">
    <source>
        <dbReference type="Proteomes" id="UP000031552"/>
    </source>
</evidence>
<dbReference type="GO" id="GO:0016757">
    <property type="term" value="F:glycosyltransferase activity"/>
    <property type="evidence" value="ECO:0007669"/>
    <property type="project" value="UniProtKB-ARBA"/>
</dbReference>
<dbReference type="RefSeq" id="WP_041017889.1">
    <property type="nucleotide sequence ID" value="NZ_CCEJ010000007.1"/>
</dbReference>
<dbReference type="eggNOG" id="COG0438">
    <property type="taxonomic scope" value="Bacteria"/>
</dbReference>
<comment type="caution">
    <text evidence="1">The sequence shown here is derived from an EMBL/GenBank/DDBJ whole genome shotgun (WGS) entry which is preliminary data.</text>
</comment>
<reference evidence="1" key="2">
    <citation type="submission" date="2014-09" db="EMBL/GenBank/DDBJ databases">
        <title>Criblamydia sequanensis harbors a mega-plasmid encoding arsenite resistance.</title>
        <authorList>
            <person name="Bertelli C."/>
            <person name="Goesmann A."/>
            <person name="Greub G."/>
        </authorList>
    </citation>
    <scope>NUCLEOTIDE SEQUENCE [LARGE SCALE GENOMIC DNA]</scope>
    <source>
        <strain evidence="1">CRIB-18</strain>
    </source>
</reference>
<gene>
    <name evidence="1" type="ORF">CSEC_1535</name>
</gene>